<accession>A0ABP6SKY9</accession>
<evidence type="ECO:0000313" key="2">
    <source>
        <dbReference type="Proteomes" id="UP001499990"/>
    </source>
</evidence>
<name>A0ABP6SKY9_9ACTN</name>
<reference evidence="2" key="1">
    <citation type="journal article" date="2019" name="Int. J. Syst. Evol. Microbiol.">
        <title>The Global Catalogue of Microorganisms (GCM) 10K type strain sequencing project: providing services to taxonomists for standard genome sequencing and annotation.</title>
        <authorList>
            <consortium name="The Broad Institute Genomics Platform"/>
            <consortium name="The Broad Institute Genome Sequencing Center for Infectious Disease"/>
            <person name="Wu L."/>
            <person name="Ma J."/>
        </authorList>
    </citation>
    <scope>NUCLEOTIDE SEQUENCE [LARGE SCALE GENOMIC DNA]</scope>
    <source>
        <strain evidence="2">JCM 9651</strain>
    </source>
</reference>
<protein>
    <submittedName>
        <fullName evidence="1">Uncharacterized protein</fullName>
    </submittedName>
</protein>
<dbReference type="EMBL" id="BAAAYL010000001">
    <property type="protein sequence ID" value="GAA3379095.1"/>
    <property type="molecule type" value="Genomic_DNA"/>
</dbReference>
<proteinExistence type="predicted"/>
<dbReference type="Proteomes" id="UP001499990">
    <property type="component" value="Unassembled WGS sequence"/>
</dbReference>
<sequence length="79" mass="8727">MGVVGNTIDFTEERAPCGLVVDGLRYQEDDAAGLFVEVTTYTCGCRRAIREFHDGSVHIRTVHHDGTVLLDEHSAEHEA</sequence>
<organism evidence="1 2">
    <name type="scientific">Streptomyces sannanensis</name>
    <dbReference type="NCBI Taxonomy" id="285536"/>
    <lineage>
        <taxon>Bacteria</taxon>
        <taxon>Bacillati</taxon>
        <taxon>Actinomycetota</taxon>
        <taxon>Actinomycetes</taxon>
        <taxon>Kitasatosporales</taxon>
        <taxon>Streptomycetaceae</taxon>
        <taxon>Streptomyces</taxon>
    </lineage>
</organism>
<keyword evidence="2" id="KW-1185">Reference proteome</keyword>
<comment type="caution">
    <text evidence="1">The sequence shown here is derived from an EMBL/GenBank/DDBJ whole genome shotgun (WGS) entry which is preliminary data.</text>
</comment>
<evidence type="ECO:0000313" key="1">
    <source>
        <dbReference type="EMBL" id="GAA3379095.1"/>
    </source>
</evidence>
<gene>
    <name evidence="1" type="ORF">GCM10020367_61270</name>
</gene>